<dbReference type="AlphaFoldDB" id="A0A0D9ZK72"/>
<evidence type="ECO:0008006" key="4">
    <source>
        <dbReference type="Google" id="ProtNLM"/>
    </source>
</evidence>
<organism evidence="2">
    <name type="scientific">Oryza glumipatula</name>
    <dbReference type="NCBI Taxonomy" id="40148"/>
    <lineage>
        <taxon>Eukaryota</taxon>
        <taxon>Viridiplantae</taxon>
        <taxon>Streptophyta</taxon>
        <taxon>Embryophyta</taxon>
        <taxon>Tracheophyta</taxon>
        <taxon>Spermatophyta</taxon>
        <taxon>Magnoliopsida</taxon>
        <taxon>Liliopsida</taxon>
        <taxon>Poales</taxon>
        <taxon>Poaceae</taxon>
        <taxon>BOP clade</taxon>
        <taxon>Oryzoideae</taxon>
        <taxon>Oryzeae</taxon>
        <taxon>Oryzinae</taxon>
        <taxon>Oryza</taxon>
    </lineage>
</organism>
<keyword evidence="3" id="KW-1185">Reference proteome</keyword>
<evidence type="ECO:0000256" key="1">
    <source>
        <dbReference type="SAM" id="SignalP"/>
    </source>
</evidence>
<accession>A0A0D9ZK72</accession>
<reference evidence="2" key="2">
    <citation type="submission" date="2018-05" db="EMBL/GenBank/DDBJ databases">
        <title>OgluRS3 (Oryza glumaepatula Reference Sequence Version 3).</title>
        <authorList>
            <person name="Zhang J."/>
            <person name="Kudrna D."/>
            <person name="Lee S."/>
            <person name="Talag J."/>
            <person name="Welchert J."/>
            <person name="Wing R.A."/>
        </authorList>
    </citation>
    <scope>NUCLEOTIDE SEQUENCE [LARGE SCALE GENOMIC DNA]</scope>
</reference>
<dbReference type="EnsemblPlants" id="OGLUM04G10780.1">
    <property type="protein sequence ID" value="OGLUM04G10780.1"/>
    <property type="gene ID" value="OGLUM04G10780"/>
</dbReference>
<name>A0A0D9ZK72_9ORYZ</name>
<dbReference type="Proteomes" id="UP000026961">
    <property type="component" value="Chromosome 4"/>
</dbReference>
<feature type="signal peptide" evidence="1">
    <location>
        <begin position="1"/>
        <end position="18"/>
    </location>
</feature>
<reference evidence="2" key="1">
    <citation type="submission" date="2015-04" db="UniProtKB">
        <authorList>
            <consortium name="EnsemblPlants"/>
        </authorList>
    </citation>
    <scope>IDENTIFICATION</scope>
</reference>
<protein>
    <recommendedName>
        <fullName evidence="4">Secreted protein</fullName>
    </recommendedName>
</protein>
<sequence length="91" mass="10576">QDISSIASILIFSRLRLAGLWRLLWLVTCCSKHAELSVQFEHRSPRIPWQSFIESGEAHTKSIYLITNLKIYCFRGDNQRGHLSVKRCAHH</sequence>
<dbReference type="HOGENOM" id="CLU_2433362_0_0_1"/>
<proteinExistence type="predicted"/>
<keyword evidence="1" id="KW-0732">Signal</keyword>
<evidence type="ECO:0000313" key="2">
    <source>
        <dbReference type="EnsemblPlants" id="OGLUM04G10780.1"/>
    </source>
</evidence>
<feature type="chain" id="PRO_5002352347" description="Secreted protein" evidence="1">
    <location>
        <begin position="19"/>
        <end position="91"/>
    </location>
</feature>
<dbReference type="Gramene" id="OGLUM04G10780.1">
    <property type="protein sequence ID" value="OGLUM04G10780.1"/>
    <property type="gene ID" value="OGLUM04G10780"/>
</dbReference>
<evidence type="ECO:0000313" key="3">
    <source>
        <dbReference type="Proteomes" id="UP000026961"/>
    </source>
</evidence>